<accession>A0ABS8LX75</accession>
<proteinExistence type="predicted"/>
<reference evidence="2" key="1">
    <citation type="submission" date="2021-11" db="EMBL/GenBank/DDBJ databases">
        <title>Description of novel Flavobacterium species.</title>
        <authorList>
            <person name="Saticioglu I.B."/>
            <person name="Ay H."/>
            <person name="Altun S."/>
            <person name="Duman M."/>
        </authorList>
    </citation>
    <scope>NUCLEOTIDE SEQUENCE</scope>
    <source>
        <strain evidence="2">F-126</strain>
    </source>
</reference>
<gene>
    <name evidence="2" type="ORF">LNQ34_05175</name>
</gene>
<name>A0ABS8LX75_9FLAO</name>
<protein>
    <submittedName>
        <fullName evidence="2">EpsG family protein</fullName>
    </submittedName>
</protein>
<keyword evidence="1" id="KW-0472">Membrane</keyword>
<feature type="transmembrane region" description="Helical" evidence="1">
    <location>
        <begin position="90"/>
        <end position="115"/>
    </location>
</feature>
<sequence>MIFYIIPFIVTFFAAIVFDICKHKDSSEYFVWVGLYVYLTALIGLRYMVGGDSYFYMLYFNNISTNNILDFSWDSEYQPLFTILNSFAKAIYPSFTSFQILHVLIINSCLFYFIWKNSKLRFSVLFLCLLMFYINFTVEILRESLAIMVFIINYKNLENNKLVKYYLGVFIAVMFHLSAVFLIILPFLKFLRINRNYILLLIVLLFALNQLNYLFTFFENIEKINKKVNDYSEASYGWKSTILFFATRTLIPIGFFYWAKSKFNISIRYEYLVCIFGLLGVCSIFNTIIFTRFTNYLMLFYCIALADVMIPFFRQKILSSDKIFVAVTFVFVLLTSAYTSFYWPAGYYMKWIPYYSVFSYESENNKFIDRDY</sequence>
<feature type="transmembrane region" description="Helical" evidence="1">
    <location>
        <begin position="165"/>
        <end position="185"/>
    </location>
</feature>
<evidence type="ECO:0000313" key="3">
    <source>
        <dbReference type="Proteomes" id="UP001430700"/>
    </source>
</evidence>
<dbReference type="InterPro" id="IPR049458">
    <property type="entry name" value="EpsG-like"/>
</dbReference>
<feature type="transmembrane region" description="Helical" evidence="1">
    <location>
        <begin position="325"/>
        <end position="345"/>
    </location>
</feature>
<dbReference type="EMBL" id="JAJJMN010000001">
    <property type="protein sequence ID" value="MCC9017161.1"/>
    <property type="molecule type" value="Genomic_DNA"/>
</dbReference>
<keyword evidence="3" id="KW-1185">Reference proteome</keyword>
<dbReference type="Pfam" id="PF14897">
    <property type="entry name" value="EpsG"/>
    <property type="match status" value="1"/>
</dbReference>
<keyword evidence="1" id="KW-0812">Transmembrane</keyword>
<dbReference type="Proteomes" id="UP001430700">
    <property type="component" value="Unassembled WGS sequence"/>
</dbReference>
<feature type="transmembrane region" description="Helical" evidence="1">
    <location>
        <begin position="197"/>
        <end position="218"/>
    </location>
</feature>
<dbReference type="RefSeq" id="WP_229998885.1">
    <property type="nucleotide sequence ID" value="NZ_JAJJMN010000001.1"/>
</dbReference>
<evidence type="ECO:0000256" key="1">
    <source>
        <dbReference type="SAM" id="Phobius"/>
    </source>
</evidence>
<feature type="transmembrane region" description="Helical" evidence="1">
    <location>
        <begin position="296"/>
        <end position="313"/>
    </location>
</feature>
<keyword evidence="1" id="KW-1133">Transmembrane helix</keyword>
<feature type="transmembrane region" description="Helical" evidence="1">
    <location>
        <begin position="238"/>
        <end position="259"/>
    </location>
</feature>
<evidence type="ECO:0000313" key="2">
    <source>
        <dbReference type="EMBL" id="MCC9017161.1"/>
    </source>
</evidence>
<comment type="caution">
    <text evidence="2">The sequence shown here is derived from an EMBL/GenBank/DDBJ whole genome shotgun (WGS) entry which is preliminary data.</text>
</comment>
<feature type="transmembrane region" description="Helical" evidence="1">
    <location>
        <begin position="29"/>
        <end position="49"/>
    </location>
</feature>
<feature type="transmembrane region" description="Helical" evidence="1">
    <location>
        <begin position="122"/>
        <end position="153"/>
    </location>
</feature>
<organism evidence="2 3">
    <name type="scientific">Flavobacterium lipolyticum</name>
    <dbReference type="NCBI Taxonomy" id="2893754"/>
    <lineage>
        <taxon>Bacteria</taxon>
        <taxon>Pseudomonadati</taxon>
        <taxon>Bacteroidota</taxon>
        <taxon>Flavobacteriia</taxon>
        <taxon>Flavobacteriales</taxon>
        <taxon>Flavobacteriaceae</taxon>
        <taxon>Flavobacterium</taxon>
    </lineage>
</organism>
<feature type="transmembrane region" description="Helical" evidence="1">
    <location>
        <begin position="271"/>
        <end position="290"/>
    </location>
</feature>
<feature type="transmembrane region" description="Helical" evidence="1">
    <location>
        <begin position="6"/>
        <end position="22"/>
    </location>
</feature>